<evidence type="ECO:0000313" key="2">
    <source>
        <dbReference type="EMBL" id="PON31420.1"/>
    </source>
</evidence>
<evidence type="ECO:0000313" key="3">
    <source>
        <dbReference type="Proteomes" id="UP000237105"/>
    </source>
</evidence>
<proteinExistence type="predicted"/>
<keyword evidence="1" id="KW-0732">Signal</keyword>
<dbReference type="Proteomes" id="UP000237105">
    <property type="component" value="Unassembled WGS sequence"/>
</dbReference>
<keyword evidence="3" id="KW-1185">Reference proteome</keyword>
<comment type="caution">
    <text evidence="2">The sequence shown here is derived from an EMBL/GenBank/DDBJ whole genome shotgun (WGS) entry which is preliminary data.</text>
</comment>
<dbReference type="EMBL" id="JXTB01001060">
    <property type="protein sequence ID" value="PON31420.1"/>
    <property type="molecule type" value="Genomic_DNA"/>
</dbReference>
<protein>
    <submittedName>
        <fullName evidence="2">Uncharacterized protein</fullName>
    </submittedName>
</protein>
<sequence length="36" mass="3858">MAKALLLMALCLLLTLATVSHPVKDPLKVEGAKVRI</sequence>
<reference evidence="3" key="1">
    <citation type="submission" date="2016-06" db="EMBL/GenBank/DDBJ databases">
        <title>Parallel loss of symbiosis genes in relatives of nitrogen-fixing non-legume Parasponia.</title>
        <authorList>
            <person name="Van Velzen R."/>
            <person name="Holmer R."/>
            <person name="Bu F."/>
            <person name="Rutten L."/>
            <person name="Van Zeijl A."/>
            <person name="Liu W."/>
            <person name="Santuari L."/>
            <person name="Cao Q."/>
            <person name="Sharma T."/>
            <person name="Shen D."/>
            <person name="Roswanjaya Y."/>
            <person name="Wardhani T."/>
            <person name="Kalhor M.S."/>
            <person name="Jansen J."/>
            <person name="Van den Hoogen J."/>
            <person name="Gungor B."/>
            <person name="Hartog M."/>
            <person name="Hontelez J."/>
            <person name="Verver J."/>
            <person name="Yang W.-C."/>
            <person name="Schijlen E."/>
            <person name="Repin R."/>
            <person name="Schilthuizen M."/>
            <person name="Schranz E."/>
            <person name="Heidstra R."/>
            <person name="Miyata K."/>
            <person name="Fedorova E."/>
            <person name="Kohlen W."/>
            <person name="Bisseling T."/>
            <person name="Smit S."/>
            <person name="Geurts R."/>
        </authorList>
    </citation>
    <scope>NUCLEOTIDE SEQUENCE [LARGE SCALE GENOMIC DNA]</scope>
    <source>
        <strain evidence="3">cv. WU1-14</strain>
    </source>
</reference>
<feature type="signal peptide" evidence="1">
    <location>
        <begin position="1"/>
        <end position="17"/>
    </location>
</feature>
<evidence type="ECO:0000256" key="1">
    <source>
        <dbReference type="SAM" id="SignalP"/>
    </source>
</evidence>
<gene>
    <name evidence="2" type="ORF">PanWU01x14_370040</name>
</gene>
<name>A0A2P5A4E1_PARAD</name>
<accession>A0A2P5A4E1</accession>
<organism evidence="2 3">
    <name type="scientific">Parasponia andersonii</name>
    <name type="common">Sponia andersonii</name>
    <dbReference type="NCBI Taxonomy" id="3476"/>
    <lineage>
        <taxon>Eukaryota</taxon>
        <taxon>Viridiplantae</taxon>
        <taxon>Streptophyta</taxon>
        <taxon>Embryophyta</taxon>
        <taxon>Tracheophyta</taxon>
        <taxon>Spermatophyta</taxon>
        <taxon>Magnoliopsida</taxon>
        <taxon>eudicotyledons</taxon>
        <taxon>Gunneridae</taxon>
        <taxon>Pentapetalae</taxon>
        <taxon>rosids</taxon>
        <taxon>fabids</taxon>
        <taxon>Rosales</taxon>
        <taxon>Cannabaceae</taxon>
        <taxon>Parasponia</taxon>
    </lineage>
</organism>
<feature type="chain" id="PRO_5015198435" evidence="1">
    <location>
        <begin position="18"/>
        <end position="36"/>
    </location>
</feature>
<dbReference type="AlphaFoldDB" id="A0A2P5A4E1"/>